<comment type="caution">
    <text evidence="1">The sequence shown here is derived from an EMBL/GenBank/DDBJ whole genome shotgun (WGS) entry which is preliminary data.</text>
</comment>
<reference evidence="1 2" key="1">
    <citation type="submission" date="2015-10" db="EMBL/GenBank/DDBJ databases">
        <title>Genome analyses suggest a sexual origin of heterokaryosis in a supposedly ancient asexual fungus.</title>
        <authorList>
            <person name="Ropars J."/>
            <person name="Sedzielewska K."/>
            <person name="Noel J."/>
            <person name="Charron P."/>
            <person name="Farinelli L."/>
            <person name="Marton T."/>
            <person name="Kruger M."/>
            <person name="Pelin A."/>
            <person name="Brachmann A."/>
            <person name="Corradi N."/>
        </authorList>
    </citation>
    <scope>NUCLEOTIDE SEQUENCE [LARGE SCALE GENOMIC DNA]</scope>
    <source>
        <strain evidence="1 2">A4</strain>
    </source>
</reference>
<name>A0A2I1HF71_9GLOM</name>
<dbReference type="EMBL" id="LLXI01002585">
    <property type="protein sequence ID" value="PKY57518.1"/>
    <property type="molecule type" value="Genomic_DNA"/>
</dbReference>
<accession>A0A2I1HF71</accession>
<keyword evidence="2" id="KW-1185">Reference proteome</keyword>
<evidence type="ECO:0000313" key="1">
    <source>
        <dbReference type="EMBL" id="PKY57518.1"/>
    </source>
</evidence>
<evidence type="ECO:0000313" key="2">
    <source>
        <dbReference type="Proteomes" id="UP000234323"/>
    </source>
</evidence>
<protein>
    <submittedName>
        <fullName evidence="1">Uncharacterized protein</fullName>
    </submittedName>
</protein>
<sequence length="61" mass="6885">MNVGIGKVLCDIKEPEVSSNIEEIEESGTEEFEISSIEEFEGVTPRNLKTNYIKKIILNNI</sequence>
<dbReference type="AlphaFoldDB" id="A0A2I1HF71"/>
<organism evidence="1 2">
    <name type="scientific">Rhizophagus irregularis</name>
    <dbReference type="NCBI Taxonomy" id="588596"/>
    <lineage>
        <taxon>Eukaryota</taxon>
        <taxon>Fungi</taxon>
        <taxon>Fungi incertae sedis</taxon>
        <taxon>Mucoromycota</taxon>
        <taxon>Glomeromycotina</taxon>
        <taxon>Glomeromycetes</taxon>
        <taxon>Glomerales</taxon>
        <taxon>Glomeraceae</taxon>
        <taxon>Rhizophagus</taxon>
    </lineage>
</organism>
<dbReference type="Proteomes" id="UP000234323">
    <property type="component" value="Unassembled WGS sequence"/>
</dbReference>
<proteinExistence type="predicted"/>
<gene>
    <name evidence="1" type="ORF">RhiirA4_478639</name>
</gene>